<evidence type="ECO:0000313" key="4">
    <source>
        <dbReference type="Proteomes" id="UP000247702"/>
    </source>
</evidence>
<dbReference type="OrthoDB" id="2422602at2759"/>
<accession>A0A2Z6RA62</accession>
<name>A0A2Z6RA62_9GLOM</name>
<dbReference type="Proteomes" id="UP000247702">
    <property type="component" value="Unassembled WGS sequence"/>
</dbReference>
<dbReference type="Proteomes" id="UP000615446">
    <property type="component" value="Unassembled WGS sequence"/>
</dbReference>
<evidence type="ECO:0000313" key="3">
    <source>
        <dbReference type="EMBL" id="GES96291.1"/>
    </source>
</evidence>
<evidence type="ECO:0000313" key="2">
    <source>
        <dbReference type="EMBL" id="GBB89606.1"/>
    </source>
</evidence>
<feature type="signal peptide" evidence="1">
    <location>
        <begin position="1"/>
        <end position="21"/>
    </location>
</feature>
<reference evidence="3" key="2">
    <citation type="submission" date="2019-10" db="EMBL/GenBank/DDBJ databases">
        <title>Conservation and host-specific expression of non-tandemly repeated heterogenous ribosome RNA gene in arbuscular mycorrhizal fungi.</title>
        <authorList>
            <person name="Maeda T."/>
            <person name="Kobayashi Y."/>
            <person name="Nakagawa T."/>
            <person name="Ezawa T."/>
            <person name="Yamaguchi K."/>
            <person name="Bino T."/>
            <person name="Nishimoto Y."/>
            <person name="Shigenobu S."/>
            <person name="Kawaguchi M."/>
        </authorList>
    </citation>
    <scope>NUCLEOTIDE SEQUENCE</scope>
    <source>
        <strain evidence="3">HR1</strain>
    </source>
</reference>
<reference evidence="2 4" key="1">
    <citation type="submission" date="2017-11" db="EMBL/GenBank/DDBJ databases">
        <title>The genome of Rhizophagus clarus HR1 reveals common genetic basis of auxotrophy among arbuscular mycorrhizal fungi.</title>
        <authorList>
            <person name="Kobayashi Y."/>
        </authorList>
    </citation>
    <scope>NUCLEOTIDE SEQUENCE [LARGE SCALE GENOMIC DNA]</scope>
    <source>
        <strain evidence="2 4">HR1</strain>
    </source>
</reference>
<evidence type="ECO:0000256" key="1">
    <source>
        <dbReference type="SAM" id="SignalP"/>
    </source>
</evidence>
<organism evidence="2 4">
    <name type="scientific">Rhizophagus clarus</name>
    <dbReference type="NCBI Taxonomy" id="94130"/>
    <lineage>
        <taxon>Eukaryota</taxon>
        <taxon>Fungi</taxon>
        <taxon>Fungi incertae sedis</taxon>
        <taxon>Mucoromycota</taxon>
        <taxon>Glomeromycotina</taxon>
        <taxon>Glomeromycetes</taxon>
        <taxon>Glomerales</taxon>
        <taxon>Glomeraceae</taxon>
        <taxon>Rhizophagus</taxon>
    </lineage>
</organism>
<protein>
    <submittedName>
        <fullName evidence="2">Uncharacterized protein</fullName>
    </submittedName>
</protein>
<dbReference type="EMBL" id="BLAL01000250">
    <property type="protein sequence ID" value="GES96291.1"/>
    <property type="molecule type" value="Genomic_DNA"/>
</dbReference>
<dbReference type="EMBL" id="BEXD01000707">
    <property type="protein sequence ID" value="GBB89606.1"/>
    <property type="molecule type" value="Genomic_DNA"/>
</dbReference>
<dbReference type="AlphaFoldDB" id="A0A2Z6RA62"/>
<sequence>MFVRISFITLIISFLIEISVSSPYRQYPVHNVSYHYRGYTYDLADTCVNFLDWQQNAYKICYESNIADNDIYDGELTSPDWSIGYQLCTKLQNFPHDNVLCTDNVLWWDGWVGQKYCNDMHIHLKGLDDDLSWSYNIINGNDYCSYP</sequence>
<gene>
    <name evidence="3" type="ORF">RCL2_002292700</name>
    <name evidence="2" type="ORF">RclHR1_16340002</name>
</gene>
<proteinExistence type="predicted"/>
<keyword evidence="4" id="KW-1185">Reference proteome</keyword>
<feature type="chain" id="PRO_5036060112" evidence="1">
    <location>
        <begin position="22"/>
        <end position="147"/>
    </location>
</feature>
<keyword evidence="1" id="KW-0732">Signal</keyword>
<comment type="caution">
    <text evidence="2">The sequence shown here is derived from an EMBL/GenBank/DDBJ whole genome shotgun (WGS) entry which is preliminary data.</text>
</comment>